<evidence type="ECO:0000313" key="4">
    <source>
        <dbReference type="EMBL" id="MFF0543239.1"/>
    </source>
</evidence>
<dbReference type="InterPro" id="IPR042070">
    <property type="entry name" value="PucR_C-HTH_sf"/>
</dbReference>
<evidence type="ECO:0000313" key="5">
    <source>
        <dbReference type="Proteomes" id="UP001601444"/>
    </source>
</evidence>
<dbReference type="PANTHER" id="PTHR33744:SF1">
    <property type="entry name" value="DNA-BINDING TRANSCRIPTIONAL ACTIVATOR ADER"/>
    <property type="match status" value="1"/>
</dbReference>
<reference evidence="4 5" key="1">
    <citation type="submission" date="2024-10" db="EMBL/GenBank/DDBJ databases">
        <title>The Natural Products Discovery Center: Release of the First 8490 Sequenced Strains for Exploring Actinobacteria Biosynthetic Diversity.</title>
        <authorList>
            <person name="Kalkreuter E."/>
            <person name="Kautsar S.A."/>
            <person name="Yang D."/>
            <person name="Bader C.D."/>
            <person name="Teijaro C.N."/>
            <person name="Fluegel L."/>
            <person name="Davis C.M."/>
            <person name="Simpson J.R."/>
            <person name="Lauterbach L."/>
            <person name="Steele A.D."/>
            <person name="Gui C."/>
            <person name="Meng S."/>
            <person name="Li G."/>
            <person name="Viehrig K."/>
            <person name="Ye F."/>
            <person name="Su P."/>
            <person name="Kiefer A.F."/>
            <person name="Nichols A."/>
            <person name="Cepeda A.J."/>
            <person name="Yan W."/>
            <person name="Fan B."/>
            <person name="Jiang Y."/>
            <person name="Adhikari A."/>
            <person name="Zheng C.-J."/>
            <person name="Schuster L."/>
            <person name="Cowan T.M."/>
            <person name="Smanski M.J."/>
            <person name="Chevrette M.G."/>
            <person name="De Carvalho L.P.S."/>
            <person name="Shen B."/>
        </authorList>
    </citation>
    <scope>NUCLEOTIDE SEQUENCE [LARGE SCALE GENOMIC DNA]</scope>
    <source>
        <strain evidence="4 5">NPDC004045</strain>
    </source>
</reference>
<dbReference type="Pfam" id="PF14361">
    <property type="entry name" value="RsbRD_N"/>
    <property type="match status" value="1"/>
</dbReference>
<dbReference type="Gene3D" id="1.10.10.2840">
    <property type="entry name" value="PucR C-terminal helix-turn-helix domain"/>
    <property type="match status" value="1"/>
</dbReference>
<dbReference type="Proteomes" id="UP001601444">
    <property type="component" value="Unassembled WGS sequence"/>
</dbReference>
<accession>A0ABW6PLG7</accession>
<dbReference type="RefSeq" id="WP_387699912.1">
    <property type="nucleotide sequence ID" value="NZ_JBIAMX010000005.1"/>
</dbReference>
<evidence type="ECO:0000259" key="3">
    <source>
        <dbReference type="Pfam" id="PF14361"/>
    </source>
</evidence>
<keyword evidence="5" id="KW-1185">Reference proteome</keyword>
<name>A0ABW6PLG7_9NOCA</name>
<evidence type="ECO:0000259" key="2">
    <source>
        <dbReference type="Pfam" id="PF13556"/>
    </source>
</evidence>
<sequence length="404" mass="43034">MLEDEREAERRPLALGGRPMSQPLRDVRALAQRLAARLDDRVFPCGDGPHAGVVALARYCLELAVAALDGGETPPRMPRVEQAAAGWAREGVSIEIVQRAVHTGFRMILDLVGATEARGPEDQRDLMDGVRLILAVLDTVSTAVATGYVRELSTRPEAANAVVRPLVSALLGGYATNSLARECGVALAADYAVLAVHVAPPELDRPGYDADTLAAGTVHRLRSALTAHLGRAPLAALSERGGTVLLPDGERVDAVSDDLAVAAQTPVTTAVVRAGRDAIPEAVEQAHRLLDAAVALGLHGGPHRFDEMALEYQITRPGPALDRLAAILGPIAEFPDLMDTLRVHLSHDLTRRTTARRLQVHTNTVDYRLRRIAQLTGFDPTASAGAWTLRSALIAHTATGPRLG</sequence>
<evidence type="ECO:0000256" key="1">
    <source>
        <dbReference type="SAM" id="MobiDB-lite"/>
    </source>
</evidence>
<feature type="domain" description="RsbT co-antagonist protein RsbRD N-terminal" evidence="3">
    <location>
        <begin position="29"/>
        <end position="153"/>
    </location>
</feature>
<feature type="domain" description="PucR C-terminal helix-turn-helix" evidence="2">
    <location>
        <begin position="337"/>
        <end position="394"/>
    </location>
</feature>
<dbReference type="InterPro" id="IPR051448">
    <property type="entry name" value="CdaR-like_regulators"/>
</dbReference>
<dbReference type="InterPro" id="IPR025751">
    <property type="entry name" value="RsbRD_N_dom"/>
</dbReference>
<gene>
    <name evidence="4" type="ORF">ACFYTF_10410</name>
</gene>
<comment type="caution">
    <text evidence="4">The sequence shown here is derived from an EMBL/GenBank/DDBJ whole genome shotgun (WGS) entry which is preliminary data.</text>
</comment>
<dbReference type="Pfam" id="PF13556">
    <property type="entry name" value="HTH_30"/>
    <property type="match status" value="1"/>
</dbReference>
<feature type="region of interest" description="Disordered" evidence="1">
    <location>
        <begin position="1"/>
        <end position="20"/>
    </location>
</feature>
<organism evidence="4 5">
    <name type="scientific">Nocardia thailandica</name>
    <dbReference type="NCBI Taxonomy" id="257275"/>
    <lineage>
        <taxon>Bacteria</taxon>
        <taxon>Bacillati</taxon>
        <taxon>Actinomycetota</taxon>
        <taxon>Actinomycetes</taxon>
        <taxon>Mycobacteriales</taxon>
        <taxon>Nocardiaceae</taxon>
        <taxon>Nocardia</taxon>
    </lineage>
</organism>
<protein>
    <submittedName>
        <fullName evidence="4">PucR family transcriptional regulator</fullName>
    </submittedName>
</protein>
<proteinExistence type="predicted"/>
<dbReference type="PANTHER" id="PTHR33744">
    <property type="entry name" value="CARBOHYDRATE DIACID REGULATOR"/>
    <property type="match status" value="1"/>
</dbReference>
<dbReference type="InterPro" id="IPR025736">
    <property type="entry name" value="PucR_C-HTH_dom"/>
</dbReference>
<dbReference type="EMBL" id="JBIAMX010000005">
    <property type="protein sequence ID" value="MFF0543239.1"/>
    <property type="molecule type" value="Genomic_DNA"/>
</dbReference>